<dbReference type="EMBL" id="RBZY01000032">
    <property type="protein sequence ID" value="RWR18236.1"/>
    <property type="molecule type" value="Genomic_DNA"/>
</dbReference>
<gene>
    <name evidence="1" type="ORF">D8Y23_10065</name>
</gene>
<protein>
    <submittedName>
        <fullName evidence="1">Uncharacterized protein</fullName>
    </submittedName>
</protein>
<evidence type="ECO:0000313" key="2">
    <source>
        <dbReference type="Proteomes" id="UP000285970"/>
    </source>
</evidence>
<proteinExistence type="predicted"/>
<organism evidence="1 2">
    <name type="scientific">Microbacterium enclense</name>
    <dbReference type="NCBI Taxonomy" id="993073"/>
    <lineage>
        <taxon>Bacteria</taxon>
        <taxon>Bacillati</taxon>
        <taxon>Actinomycetota</taxon>
        <taxon>Actinomycetes</taxon>
        <taxon>Micrococcales</taxon>
        <taxon>Microbacteriaceae</taxon>
        <taxon>Microbacterium</taxon>
    </lineage>
</organism>
<evidence type="ECO:0000313" key="1">
    <source>
        <dbReference type="EMBL" id="RWR18236.1"/>
    </source>
</evidence>
<name>A0A443JCG1_9MICO</name>
<comment type="caution">
    <text evidence="1">The sequence shown here is derived from an EMBL/GenBank/DDBJ whole genome shotgun (WGS) entry which is preliminary data.</text>
</comment>
<sequence>MITRQRRGINFMIMQMRPLDEECFCLDPSLHGGMAVVTVVGEQGSDVAANSTFLMNRRFEELYHSRGDLSGHDYLAVALTFKVELGMAYQKLRKLLDLIR</sequence>
<accession>A0A443JCG1</accession>
<dbReference type="AlphaFoldDB" id="A0A443JCG1"/>
<reference evidence="1 2" key="1">
    <citation type="journal article" date="2018" name="Front. Microbiol.">
        <title>Novel Insights Into Bacterial Dimethylsulfoniopropionate Catabolism in the East China Sea.</title>
        <authorList>
            <person name="Liu J."/>
            <person name="Liu J."/>
            <person name="Zhang S.H."/>
            <person name="Liang J."/>
            <person name="Lin H."/>
            <person name="Song D."/>
            <person name="Yang G.P."/>
            <person name="Todd J.D."/>
            <person name="Zhang X.H."/>
        </authorList>
    </citation>
    <scope>NUCLEOTIDE SEQUENCE [LARGE SCALE GENOMIC DNA]</scope>
    <source>
        <strain evidence="1 2">ZYFD042</strain>
    </source>
</reference>
<dbReference type="Proteomes" id="UP000285970">
    <property type="component" value="Unassembled WGS sequence"/>
</dbReference>